<dbReference type="AlphaFoldDB" id="A0A8J7KL12"/>
<dbReference type="SUPFAM" id="SSF52540">
    <property type="entry name" value="P-loop containing nucleoside triphosphate hydrolases"/>
    <property type="match status" value="1"/>
</dbReference>
<dbReference type="RefSeq" id="WP_197004281.1">
    <property type="nucleotide sequence ID" value="NZ_BONS01000020.1"/>
</dbReference>
<keyword evidence="2" id="KW-0067">ATP-binding</keyword>
<keyword evidence="4" id="KW-0238">DNA-binding</keyword>
<dbReference type="Proteomes" id="UP000622552">
    <property type="component" value="Unassembled WGS sequence"/>
</dbReference>
<dbReference type="Gene3D" id="1.10.10.10">
    <property type="entry name" value="Winged helix-like DNA-binding domain superfamily/Winged helix DNA-binding domain"/>
    <property type="match status" value="1"/>
</dbReference>
<dbReference type="PRINTS" id="PR00038">
    <property type="entry name" value="HTHLUXR"/>
</dbReference>
<reference evidence="4" key="1">
    <citation type="submission" date="2020-11" db="EMBL/GenBank/DDBJ databases">
        <title>Sequencing the genomes of 1000 actinobacteria strains.</title>
        <authorList>
            <person name="Klenk H.-P."/>
        </authorList>
    </citation>
    <scope>NUCLEOTIDE SEQUENCE</scope>
    <source>
        <strain evidence="4">DSM 45356</strain>
    </source>
</reference>
<protein>
    <submittedName>
        <fullName evidence="4">DNA-binding CsgD family transcriptional regulator</fullName>
    </submittedName>
</protein>
<feature type="domain" description="HTH luxR-type" evidence="3">
    <location>
        <begin position="778"/>
        <end position="841"/>
    </location>
</feature>
<accession>A0A8J7KL12</accession>
<dbReference type="PANTHER" id="PTHR16305:SF35">
    <property type="entry name" value="TRANSCRIPTIONAL ACTIVATOR DOMAIN"/>
    <property type="match status" value="1"/>
</dbReference>
<comment type="caution">
    <text evidence="4">The sequence shown here is derived from an EMBL/GenBank/DDBJ whole genome shotgun (WGS) entry which is preliminary data.</text>
</comment>
<evidence type="ECO:0000256" key="2">
    <source>
        <dbReference type="ARBA" id="ARBA00022840"/>
    </source>
</evidence>
<dbReference type="Pfam" id="PF00196">
    <property type="entry name" value="GerE"/>
    <property type="match status" value="1"/>
</dbReference>
<proteinExistence type="predicted"/>
<dbReference type="GO" id="GO:0006355">
    <property type="term" value="P:regulation of DNA-templated transcription"/>
    <property type="evidence" value="ECO:0007669"/>
    <property type="project" value="InterPro"/>
</dbReference>
<dbReference type="SUPFAM" id="SSF46894">
    <property type="entry name" value="C-terminal effector domain of the bipartite response regulators"/>
    <property type="match status" value="1"/>
</dbReference>
<dbReference type="InterPro" id="IPR027417">
    <property type="entry name" value="P-loop_NTPase"/>
</dbReference>
<dbReference type="PANTHER" id="PTHR16305">
    <property type="entry name" value="TESTICULAR SOLUBLE ADENYLYL CYCLASE"/>
    <property type="match status" value="1"/>
</dbReference>
<organism evidence="4 5">
    <name type="scientific">Longispora fulva</name>
    <dbReference type="NCBI Taxonomy" id="619741"/>
    <lineage>
        <taxon>Bacteria</taxon>
        <taxon>Bacillati</taxon>
        <taxon>Actinomycetota</taxon>
        <taxon>Actinomycetes</taxon>
        <taxon>Micromonosporales</taxon>
        <taxon>Micromonosporaceae</taxon>
        <taxon>Longispora</taxon>
    </lineage>
</organism>
<dbReference type="EMBL" id="JADOUF010000001">
    <property type="protein sequence ID" value="MBG6137406.1"/>
    <property type="molecule type" value="Genomic_DNA"/>
</dbReference>
<dbReference type="Pfam" id="PF13191">
    <property type="entry name" value="AAA_16"/>
    <property type="match status" value="1"/>
</dbReference>
<dbReference type="PROSITE" id="PS00622">
    <property type="entry name" value="HTH_LUXR_1"/>
    <property type="match status" value="1"/>
</dbReference>
<evidence type="ECO:0000313" key="4">
    <source>
        <dbReference type="EMBL" id="MBG6137406.1"/>
    </source>
</evidence>
<dbReference type="GO" id="GO:0003677">
    <property type="term" value="F:DNA binding"/>
    <property type="evidence" value="ECO:0007669"/>
    <property type="project" value="UniProtKB-KW"/>
</dbReference>
<dbReference type="CDD" id="cd06170">
    <property type="entry name" value="LuxR_C_like"/>
    <property type="match status" value="1"/>
</dbReference>
<dbReference type="GO" id="GO:0004016">
    <property type="term" value="F:adenylate cyclase activity"/>
    <property type="evidence" value="ECO:0007669"/>
    <property type="project" value="TreeGrafter"/>
</dbReference>
<dbReference type="InterPro" id="IPR036388">
    <property type="entry name" value="WH-like_DNA-bd_sf"/>
</dbReference>
<keyword evidence="5" id="KW-1185">Reference proteome</keyword>
<dbReference type="PROSITE" id="PS50043">
    <property type="entry name" value="HTH_LUXR_2"/>
    <property type="match status" value="1"/>
</dbReference>
<dbReference type="InterPro" id="IPR000792">
    <property type="entry name" value="Tscrpt_reg_LuxR_C"/>
</dbReference>
<dbReference type="InterPro" id="IPR041664">
    <property type="entry name" value="AAA_16"/>
</dbReference>
<keyword evidence="1" id="KW-0547">Nucleotide-binding</keyword>
<sequence length="841" mass="87836">MDLVGRERELTLLRTQVQAIKDGQFRCVLVGGDPGVGKSRLLAELDDGIRYVRGVCVPSPDAPPLWPWRYVLSALGRPVPEGSGFDLLVRYADELLAAADEPLLVVVDDLQHADPATASLFAHLAALSPARPLGVLGAYRGESSPVQATGPAVARIRLRGLDAAGVGSYLEKLLHRPVPAPVVAELRRRTEGNPHLLAEIVPHLTPADLDGRGDRLPIRWPAEARAEAVARIDALAPGTRRMLATASVIGREFDLAILEKVGAAATPSAAELLAAGGPATPEAHDGIDPLTALDEGVSAGLLTALPGQVYAFDRAVTREVLYESLPARDRALVHEATADALTAFSADVGERGPTAAELAHHLVAAAVLGGDDRLDRAISYSVAAGTTEDVGPHEAAGHFAAAVRLAVRADWPPAALGRLVVALGRARLAVGDLADGRGVLAAAARHARRAGDAELLTQIALSHGPRAGLGDTAPPPDQALVALLREALAGEVADPAPLRARLAVELVGTPEAAPLAETAGDGPEALLALYAVDPRPGYAAAALRAATDPLTECRARLAVAHHQLELGAVAPARRELDEVTRLRLKTPLGRWWSAQAEAHVAILSGDLERAEPLVDAAREIGRGADAHAAALGHLAQLTTLRALQGRLPDLAPALADLDHPAPRPPWLAAAAALVAAHRGESAIAEALLEAALGDERGSLWTSVLLLEVAALVGHAAAAERLTSALSPHAHRWIVIGPAVSSAGPVALVLARAGVDPRRTAGWLELAGTMVAGTPWEVPEARTPGLTRREQEVMELAVGGASAKDIAERLFIGERTVETHLANIYRKLGVRSRIELLALHRP</sequence>
<evidence type="ECO:0000259" key="3">
    <source>
        <dbReference type="PROSITE" id="PS50043"/>
    </source>
</evidence>
<evidence type="ECO:0000313" key="5">
    <source>
        <dbReference type="Proteomes" id="UP000622552"/>
    </source>
</evidence>
<dbReference type="GO" id="GO:0005737">
    <property type="term" value="C:cytoplasm"/>
    <property type="evidence" value="ECO:0007669"/>
    <property type="project" value="TreeGrafter"/>
</dbReference>
<dbReference type="InterPro" id="IPR016032">
    <property type="entry name" value="Sig_transdc_resp-reg_C-effctor"/>
</dbReference>
<gene>
    <name evidence="4" type="ORF">IW245_003600</name>
</gene>
<dbReference type="GO" id="GO:0005524">
    <property type="term" value="F:ATP binding"/>
    <property type="evidence" value="ECO:0007669"/>
    <property type="project" value="UniProtKB-KW"/>
</dbReference>
<evidence type="ECO:0000256" key="1">
    <source>
        <dbReference type="ARBA" id="ARBA00022741"/>
    </source>
</evidence>
<name>A0A8J7KL12_9ACTN</name>
<dbReference type="SMART" id="SM00421">
    <property type="entry name" value="HTH_LUXR"/>
    <property type="match status" value="1"/>
</dbReference>